<dbReference type="InterPro" id="IPR001878">
    <property type="entry name" value="Znf_CCHC"/>
</dbReference>
<keyword evidence="1" id="KW-0479">Metal-binding</keyword>
<keyword evidence="3" id="KW-0863">Zinc-finger</keyword>
<reference evidence="6 7" key="1">
    <citation type="journal article" date="2018" name="Cell">
        <title>The Chara Genome: Secondary Complexity and Implications for Plant Terrestrialization.</title>
        <authorList>
            <person name="Nishiyama T."/>
            <person name="Sakayama H."/>
            <person name="Vries J.D."/>
            <person name="Buschmann H."/>
            <person name="Saint-Marcoux D."/>
            <person name="Ullrich K.K."/>
            <person name="Haas F.B."/>
            <person name="Vanderstraeten L."/>
            <person name="Becker D."/>
            <person name="Lang D."/>
            <person name="Vosolsobe S."/>
            <person name="Rombauts S."/>
            <person name="Wilhelmsson P.K.I."/>
            <person name="Janitza P."/>
            <person name="Kern R."/>
            <person name="Heyl A."/>
            <person name="Rumpler F."/>
            <person name="Villalobos L.I.A.C."/>
            <person name="Clay J.M."/>
            <person name="Skokan R."/>
            <person name="Toyoda A."/>
            <person name="Suzuki Y."/>
            <person name="Kagoshima H."/>
            <person name="Schijlen E."/>
            <person name="Tajeshwar N."/>
            <person name="Catarino B."/>
            <person name="Hetherington A.J."/>
            <person name="Saltykova A."/>
            <person name="Bonnot C."/>
            <person name="Breuninger H."/>
            <person name="Symeonidi A."/>
            <person name="Radhakrishnan G.V."/>
            <person name="Van Nieuwerburgh F."/>
            <person name="Deforce D."/>
            <person name="Chang C."/>
            <person name="Karol K.G."/>
            <person name="Hedrich R."/>
            <person name="Ulvskov P."/>
            <person name="Glockner G."/>
            <person name="Delwiche C.F."/>
            <person name="Petrasek J."/>
            <person name="Van de Peer Y."/>
            <person name="Friml J."/>
            <person name="Beilby M."/>
            <person name="Dolan L."/>
            <person name="Kohara Y."/>
            <person name="Sugano S."/>
            <person name="Fujiyama A."/>
            <person name="Delaux P.-M."/>
            <person name="Quint M."/>
            <person name="TheiBen G."/>
            <person name="Hagemann M."/>
            <person name="Harholt J."/>
            <person name="Dunand C."/>
            <person name="Zachgo S."/>
            <person name="Langdale J."/>
            <person name="Maumus F."/>
            <person name="Straeten D.V.D."/>
            <person name="Gould S.B."/>
            <person name="Rensing S.A."/>
        </authorList>
    </citation>
    <scope>NUCLEOTIDE SEQUENCE [LARGE SCALE GENOMIC DNA]</scope>
    <source>
        <strain evidence="6 7">S276</strain>
    </source>
</reference>
<dbReference type="PANTHER" id="PTHR10869:SF42">
    <property type="entry name" value="PROLYL 4-HYDROXYLASE 1"/>
    <property type="match status" value="1"/>
</dbReference>
<dbReference type="InterPro" id="IPR008974">
    <property type="entry name" value="TRAF-like"/>
</dbReference>
<feature type="region of interest" description="Disordered" evidence="4">
    <location>
        <begin position="592"/>
        <end position="624"/>
    </location>
</feature>
<evidence type="ECO:0000313" key="7">
    <source>
        <dbReference type="Proteomes" id="UP000265515"/>
    </source>
</evidence>
<dbReference type="AlphaFoldDB" id="A0A388JRS8"/>
<keyword evidence="2" id="KW-0408">Iron</keyword>
<accession>A0A388JRS8</accession>
<dbReference type="Gene3D" id="2.60.120.620">
    <property type="entry name" value="q2cbj1_9rhob like domain"/>
    <property type="match status" value="1"/>
</dbReference>
<dbReference type="EMBL" id="BFEA01000011">
    <property type="protein sequence ID" value="GBG60506.1"/>
    <property type="molecule type" value="Genomic_DNA"/>
</dbReference>
<dbReference type="GO" id="GO:0004656">
    <property type="term" value="F:procollagen-proline 4-dioxygenase activity"/>
    <property type="evidence" value="ECO:0007669"/>
    <property type="project" value="TreeGrafter"/>
</dbReference>
<evidence type="ECO:0000256" key="2">
    <source>
        <dbReference type="ARBA" id="ARBA00023004"/>
    </source>
</evidence>
<dbReference type="GO" id="GO:0005783">
    <property type="term" value="C:endoplasmic reticulum"/>
    <property type="evidence" value="ECO:0007669"/>
    <property type="project" value="TreeGrafter"/>
</dbReference>
<evidence type="ECO:0000259" key="5">
    <source>
        <dbReference type="PROSITE" id="PS50158"/>
    </source>
</evidence>
<feature type="compositionally biased region" description="Polar residues" evidence="4">
    <location>
        <begin position="668"/>
        <end position="692"/>
    </location>
</feature>
<name>A0A388JRS8_CHABU</name>
<dbReference type="InterPro" id="IPR045054">
    <property type="entry name" value="P4HA-like"/>
</dbReference>
<protein>
    <recommendedName>
        <fullName evidence="5">CCHC-type domain-containing protein</fullName>
    </recommendedName>
</protein>
<gene>
    <name evidence="6" type="ORF">CBR_g5682</name>
</gene>
<evidence type="ECO:0000256" key="4">
    <source>
        <dbReference type="SAM" id="MobiDB-lite"/>
    </source>
</evidence>
<dbReference type="GO" id="GO:0003676">
    <property type="term" value="F:nucleic acid binding"/>
    <property type="evidence" value="ECO:0007669"/>
    <property type="project" value="InterPro"/>
</dbReference>
<dbReference type="InterPro" id="IPR002083">
    <property type="entry name" value="MATH/TRAF_dom"/>
</dbReference>
<dbReference type="PROSITE" id="PS50158">
    <property type="entry name" value="ZF_CCHC"/>
    <property type="match status" value="1"/>
</dbReference>
<evidence type="ECO:0000313" key="6">
    <source>
        <dbReference type="EMBL" id="GBG60506.1"/>
    </source>
</evidence>
<feature type="domain" description="CCHC-type" evidence="5">
    <location>
        <begin position="638"/>
        <end position="653"/>
    </location>
</feature>
<dbReference type="GO" id="GO:0008270">
    <property type="term" value="F:zinc ion binding"/>
    <property type="evidence" value="ECO:0007669"/>
    <property type="project" value="UniProtKB-KW"/>
</dbReference>
<dbReference type="OrthoDB" id="420380at2759"/>
<dbReference type="Gramene" id="GBG60506">
    <property type="protein sequence ID" value="GBG60506"/>
    <property type="gene ID" value="CBR_g5682"/>
</dbReference>
<sequence>MGLSCSKMVSARESTGDGEVAVVSSSKGANGASVWVERKVHAIPAGYCIRGVKKGHSVEQAPLKQAPEGWTAKKAAAALSAAGAEAAGGGHEGYEGNIVTSSTPVSPVVGENPGSAMVVDGATLEKCNRQAHVDEAPSLCRTMIVVPKEEGRVSGAAAVPERHRHDTHKSVEDPEVAMVSDRHGIILAMSNDQVHDDQPRLQVKTIEELKLESCEWVLDGLDAMMKAKASKARSNPFEHAGAHWCLSFVAGSANKYVVITLERHREEKVLGIKQAFRFRLCLVNVLNQKNSLIIDARHVFSEDQTAWDSGSLIRSSYCSSPEEGFACDGQLHGEIVIIKDDQSATLPTAPGCLLSPAGSRSMSGRESNMIRGYPHSGILSRMKVVSLMPRLVVFEEFITDEECDRLIEIARPHLKRSLVSGRAISENRTSSSMFMTGSLMNDPVVQAVDFRAIFYAGLLSNQVPEDRERLQIIRYQANQEFKAHYDNEVGDCSKRAATMLMNQLAKEANINVHNFPSFSKVALDLEAKIGHGQTPTTEGKKKTLPPNWKAKGRLMFVDNDGSTIELDGNLQEGVDAEAGGDTSEGGVVAAVTQQKGKGTGRRPRGSWSKSQTDPNAPPWEKAGLSEDVWRDRWARQACIKCGQYGHSMHKCRNRKVTEKIPPTMGSAVGSSQPVGSNIASSSGSAPGNTSGQ</sequence>
<organism evidence="6 7">
    <name type="scientific">Chara braunii</name>
    <name type="common">Braun's stonewort</name>
    <dbReference type="NCBI Taxonomy" id="69332"/>
    <lineage>
        <taxon>Eukaryota</taxon>
        <taxon>Viridiplantae</taxon>
        <taxon>Streptophyta</taxon>
        <taxon>Charophyceae</taxon>
        <taxon>Charales</taxon>
        <taxon>Characeae</taxon>
        <taxon>Chara</taxon>
    </lineage>
</organism>
<dbReference type="SUPFAM" id="SSF49599">
    <property type="entry name" value="TRAF domain-like"/>
    <property type="match status" value="1"/>
</dbReference>
<feature type="region of interest" description="Disordered" evidence="4">
    <location>
        <begin position="656"/>
        <end position="692"/>
    </location>
</feature>
<dbReference type="Gene3D" id="2.60.210.10">
    <property type="entry name" value="Apoptosis, Tumor Necrosis Factor Receptor Associated Protein 2, Chain A"/>
    <property type="match status" value="1"/>
</dbReference>
<dbReference type="CDD" id="cd00121">
    <property type="entry name" value="MATH"/>
    <property type="match status" value="1"/>
</dbReference>
<keyword evidence="7" id="KW-1185">Reference proteome</keyword>
<comment type="caution">
    <text evidence="6">The sequence shown here is derived from an EMBL/GenBank/DDBJ whole genome shotgun (WGS) entry which is preliminary data.</text>
</comment>
<keyword evidence="3" id="KW-0862">Zinc</keyword>
<dbReference type="Proteomes" id="UP000265515">
    <property type="component" value="Unassembled WGS sequence"/>
</dbReference>
<evidence type="ECO:0000256" key="3">
    <source>
        <dbReference type="PROSITE-ProRule" id="PRU00047"/>
    </source>
</evidence>
<evidence type="ECO:0000256" key="1">
    <source>
        <dbReference type="ARBA" id="ARBA00022723"/>
    </source>
</evidence>
<dbReference type="PANTHER" id="PTHR10869">
    <property type="entry name" value="PROLYL 4-HYDROXYLASE ALPHA SUBUNIT"/>
    <property type="match status" value="1"/>
</dbReference>
<proteinExistence type="predicted"/>